<evidence type="ECO:0000313" key="2">
    <source>
        <dbReference type="Proteomes" id="UP000823775"/>
    </source>
</evidence>
<reference evidence="1 2" key="1">
    <citation type="journal article" date="2021" name="BMC Genomics">
        <title>Datura genome reveals duplications of psychoactive alkaloid biosynthetic genes and high mutation rate following tissue culture.</title>
        <authorList>
            <person name="Rajewski A."/>
            <person name="Carter-House D."/>
            <person name="Stajich J."/>
            <person name="Litt A."/>
        </authorList>
    </citation>
    <scope>NUCLEOTIDE SEQUENCE [LARGE SCALE GENOMIC DNA]</scope>
    <source>
        <strain evidence="1">AR-01</strain>
    </source>
</reference>
<organism evidence="1 2">
    <name type="scientific">Datura stramonium</name>
    <name type="common">Jimsonweed</name>
    <name type="synonym">Common thornapple</name>
    <dbReference type="NCBI Taxonomy" id="4076"/>
    <lineage>
        <taxon>Eukaryota</taxon>
        <taxon>Viridiplantae</taxon>
        <taxon>Streptophyta</taxon>
        <taxon>Embryophyta</taxon>
        <taxon>Tracheophyta</taxon>
        <taxon>Spermatophyta</taxon>
        <taxon>Magnoliopsida</taxon>
        <taxon>eudicotyledons</taxon>
        <taxon>Gunneridae</taxon>
        <taxon>Pentapetalae</taxon>
        <taxon>asterids</taxon>
        <taxon>lamiids</taxon>
        <taxon>Solanales</taxon>
        <taxon>Solanaceae</taxon>
        <taxon>Solanoideae</taxon>
        <taxon>Datureae</taxon>
        <taxon>Datura</taxon>
    </lineage>
</organism>
<sequence length="55" mass="6044">HFQTACLHKHDSQSYGFLAIWTSCIQRVSSVESLGFSPSNWTFRATGSLLGGLVN</sequence>
<evidence type="ECO:0000313" key="1">
    <source>
        <dbReference type="EMBL" id="MCD7469093.1"/>
    </source>
</evidence>
<dbReference type="Proteomes" id="UP000823775">
    <property type="component" value="Unassembled WGS sequence"/>
</dbReference>
<gene>
    <name evidence="1" type="ORF">HAX54_007886</name>
</gene>
<name>A0ABS8TD95_DATST</name>
<proteinExistence type="predicted"/>
<dbReference type="EMBL" id="JACEIK010001403">
    <property type="protein sequence ID" value="MCD7469093.1"/>
    <property type="molecule type" value="Genomic_DNA"/>
</dbReference>
<comment type="caution">
    <text evidence="1">The sequence shown here is derived from an EMBL/GenBank/DDBJ whole genome shotgun (WGS) entry which is preliminary data.</text>
</comment>
<feature type="non-terminal residue" evidence="1">
    <location>
        <position position="1"/>
    </location>
</feature>
<protein>
    <submittedName>
        <fullName evidence="1">Uncharacterized protein</fullName>
    </submittedName>
</protein>
<keyword evidence="2" id="KW-1185">Reference proteome</keyword>
<accession>A0ABS8TD95</accession>